<dbReference type="PANTHER" id="PTHR43586:SF8">
    <property type="entry name" value="CYSTEINE DESULFURASE 1, CHLOROPLASTIC"/>
    <property type="match status" value="1"/>
</dbReference>
<feature type="domain" description="Aminotransferase class V" evidence="2">
    <location>
        <begin position="18"/>
        <end position="241"/>
    </location>
</feature>
<organism evidence="3 4">
    <name type="scientific">Candidatus Entotheonella gemina</name>
    <dbReference type="NCBI Taxonomy" id="1429439"/>
    <lineage>
        <taxon>Bacteria</taxon>
        <taxon>Pseudomonadati</taxon>
        <taxon>Nitrospinota/Tectimicrobiota group</taxon>
        <taxon>Candidatus Tectimicrobiota</taxon>
        <taxon>Candidatus Entotheonellia</taxon>
        <taxon>Candidatus Entotheonellales</taxon>
        <taxon>Candidatus Entotheonellaceae</taxon>
        <taxon>Candidatus Entotheonella</taxon>
    </lineage>
</organism>
<dbReference type="SUPFAM" id="SSF53383">
    <property type="entry name" value="PLP-dependent transferases"/>
    <property type="match status" value="1"/>
</dbReference>
<sequence>MLESIRERFYFPKEVATFLDSASGSLKLKAAIETLAESSRWPNSSFGADAILSSEVVSRGADDVRRFLGGATAVVIPALSATHAVYRTLNAVLGQASGSNLVTTNLEHPAVGDSTYTLAKVYGKERRVAGVDPTTGRVPPESVLRLVDRGTDALAFVHGSNITGAIIDVEALVSEARRLNPNIFIIVDGVQYASHHWVGFDDLGIDAYVFSPYKIFSVKGLGFTALSDRLAQLPHWSLRGYETTDWTLGNPDDSAYAAWSSVVAYLDWLGSQVSSSNASPERIAAAMAASGHHTSSLLDLLVHGSFGVQGLKAIEGVRLHAMADGTQNRLGIALFEVDGIGAEAAAEVYLRQGIAVSSRTRDAYTKDVLEGLGVQEGIRVSTCHYTTPDEIEQFLRVTASIAAKARRETRRS</sequence>
<evidence type="ECO:0000256" key="1">
    <source>
        <dbReference type="ARBA" id="ARBA00022898"/>
    </source>
</evidence>
<gene>
    <name evidence="3" type="ORF">ETSY2_00230</name>
</gene>
<name>W4MGJ6_9BACT</name>
<dbReference type="InterPro" id="IPR015422">
    <property type="entry name" value="PyrdxlP-dep_Trfase_small"/>
</dbReference>
<evidence type="ECO:0000313" key="4">
    <source>
        <dbReference type="Proteomes" id="UP000019140"/>
    </source>
</evidence>
<evidence type="ECO:0000313" key="3">
    <source>
        <dbReference type="EMBL" id="ETX09318.1"/>
    </source>
</evidence>
<dbReference type="InterPro" id="IPR015424">
    <property type="entry name" value="PyrdxlP-dep_Trfase"/>
</dbReference>
<dbReference type="AlphaFoldDB" id="W4MGJ6"/>
<dbReference type="PANTHER" id="PTHR43586">
    <property type="entry name" value="CYSTEINE DESULFURASE"/>
    <property type="match status" value="1"/>
</dbReference>
<dbReference type="EMBL" id="AZHX01000007">
    <property type="protein sequence ID" value="ETX09318.1"/>
    <property type="molecule type" value="Genomic_DNA"/>
</dbReference>
<comment type="caution">
    <text evidence="3">The sequence shown here is derived from an EMBL/GenBank/DDBJ whole genome shotgun (WGS) entry which is preliminary data.</text>
</comment>
<evidence type="ECO:0000259" key="2">
    <source>
        <dbReference type="Pfam" id="PF00266"/>
    </source>
</evidence>
<dbReference type="HOGENOM" id="CLU_003433_2_2_7"/>
<dbReference type="Gene3D" id="3.40.640.10">
    <property type="entry name" value="Type I PLP-dependent aspartate aminotransferase-like (Major domain)"/>
    <property type="match status" value="1"/>
</dbReference>
<reference evidence="3 4" key="1">
    <citation type="journal article" date="2014" name="Nature">
        <title>An environmental bacterial taxon with a large and distinct metabolic repertoire.</title>
        <authorList>
            <person name="Wilson M.C."/>
            <person name="Mori T."/>
            <person name="Ruckert C."/>
            <person name="Uria A.R."/>
            <person name="Helf M.J."/>
            <person name="Takada K."/>
            <person name="Gernert C."/>
            <person name="Steffens U.A."/>
            <person name="Heycke N."/>
            <person name="Schmitt S."/>
            <person name="Rinke C."/>
            <person name="Helfrich E.J."/>
            <person name="Brachmann A.O."/>
            <person name="Gurgui C."/>
            <person name="Wakimoto T."/>
            <person name="Kracht M."/>
            <person name="Crusemann M."/>
            <person name="Hentschel U."/>
            <person name="Abe I."/>
            <person name="Matsunaga S."/>
            <person name="Kalinowski J."/>
            <person name="Takeyama H."/>
            <person name="Piel J."/>
        </authorList>
    </citation>
    <scope>NUCLEOTIDE SEQUENCE [LARGE SCALE GENOMIC DNA]</scope>
    <source>
        <strain evidence="4">TSY2</strain>
    </source>
</reference>
<dbReference type="InterPro" id="IPR000192">
    <property type="entry name" value="Aminotrans_V_dom"/>
</dbReference>
<protein>
    <recommendedName>
        <fullName evidence="2">Aminotransferase class V domain-containing protein</fullName>
    </recommendedName>
</protein>
<dbReference type="InterPro" id="IPR015421">
    <property type="entry name" value="PyrdxlP-dep_Trfase_major"/>
</dbReference>
<feature type="domain" description="Aminotransferase class V" evidence="2">
    <location>
        <begin position="308"/>
        <end position="394"/>
    </location>
</feature>
<proteinExistence type="predicted"/>
<keyword evidence="4" id="KW-1185">Reference proteome</keyword>
<dbReference type="Proteomes" id="UP000019140">
    <property type="component" value="Unassembled WGS sequence"/>
</dbReference>
<accession>W4MGJ6</accession>
<keyword evidence="1" id="KW-0663">Pyridoxal phosphate</keyword>
<dbReference type="Gene3D" id="3.90.1150.10">
    <property type="entry name" value="Aspartate Aminotransferase, domain 1"/>
    <property type="match status" value="1"/>
</dbReference>
<dbReference type="Pfam" id="PF00266">
    <property type="entry name" value="Aminotran_5"/>
    <property type="match status" value="2"/>
</dbReference>